<dbReference type="AlphaFoldDB" id="A0A8I0MTG1"/>
<keyword evidence="1" id="KW-0812">Transmembrane</keyword>
<organism evidence="2 3">
    <name type="scientific">Pseudoalteromonas peptidolytica F12-50-A1</name>
    <dbReference type="NCBI Taxonomy" id="1315280"/>
    <lineage>
        <taxon>Bacteria</taxon>
        <taxon>Pseudomonadati</taxon>
        <taxon>Pseudomonadota</taxon>
        <taxon>Gammaproteobacteria</taxon>
        <taxon>Alteromonadales</taxon>
        <taxon>Pseudoalteromonadaceae</taxon>
        <taxon>Pseudoalteromonas</taxon>
    </lineage>
</organism>
<keyword evidence="1" id="KW-0472">Membrane</keyword>
<proteinExistence type="predicted"/>
<dbReference type="Proteomes" id="UP000660708">
    <property type="component" value="Unassembled WGS sequence"/>
</dbReference>
<keyword evidence="1" id="KW-1133">Transmembrane helix</keyword>
<reference evidence="2 3" key="1">
    <citation type="submission" date="2015-06" db="EMBL/GenBank/DDBJ databases">
        <title>Genome sequence of Pseudoalteromonas peptidolytica.</title>
        <authorList>
            <person name="Xie B.-B."/>
            <person name="Rong J.-C."/>
            <person name="Qin Q.-L."/>
            <person name="Zhang Y.-Z."/>
        </authorList>
    </citation>
    <scope>NUCLEOTIDE SEQUENCE [LARGE SCALE GENOMIC DNA]</scope>
    <source>
        <strain evidence="2 3">F12-50-A1</strain>
    </source>
</reference>
<evidence type="ECO:0000256" key="1">
    <source>
        <dbReference type="SAM" id="Phobius"/>
    </source>
</evidence>
<evidence type="ECO:0000313" key="2">
    <source>
        <dbReference type="EMBL" id="MBE0345515.1"/>
    </source>
</evidence>
<dbReference type="EMBL" id="AQHF01000020">
    <property type="protein sequence ID" value="MBE0345515.1"/>
    <property type="molecule type" value="Genomic_DNA"/>
</dbReference>
<sequence length="48" mass="5483">MIEKVHTSPRTFLTIFGLIEVIMLAFLVIGIHYGYSKVPAHCKARKHD</sequence>
<gene>
    <name evidence="2" type="ORF">PPEP_a0407</name>
</gene>
<feature type="transmembrane region" description="Helical" evidence="1">
    <location>
        <begin position="12"/>
        <end position="35"/>
    </location>
</feature>
<accession>A0A8I0MTG1</accession>
<keyword evidence="3" id="KW-1185">Reference proteome</keyword>
<evidence type="ECO:0000313" key="3">
    <source>
        <dbReference type="Proteomes" id="UP000660708"/>
    </source>
</evidence>
<name>A0A8I0MTG1_9GAMM</name>
<protein>
    <submittedName>
        <fullName evidence="2">Uncharacterized protein</fullName>
    </submittedName>
</protein>
<comment type="caution">
    <text evidence="2">The sequence shown here is derived from an EMBL/GenBank/DDBJ whole genome shotgun (WGS) entry which is preliminary data.</text>
</comment>